<evidence type="ECO:0000313" key="7">
    <source>
        <dbReference type="Proteomes" id="UP000306575"/>
    </source>
</evidence>
<keyword evidence="4" id="KW-0143">Chaperone</keyword>
<dbReference type="PANTHER" id="PTHR30111">
    <property type="entry name" value="33 KDA CHAPERONIN"/>
    <property type="match status" value="1"/>
</dbReference>
<evidence type="ECO:0000256" key="5">
    <source>
        <dbReference type="ARBA" id="ARBA00023284"/>
    </source>
</evidence>
<dbReference type="Gene3D" id="1.10.287.480">
    <property type="entry name" value="helix hairpin bin"/>
    <property type="match status" value="1"/>
</dbReference>
<protein>
    <submittedName>
        <fullName evidence="6">Hsp33 family molecular chaperone HslO</fullName>
    </submittedName>
</protein>
<evidence type="ECO:0000256" key="3">
    <source>
        <dbReference type="ARBA" id="ARBA00023157"/>
    </source>
</evidence>
<dbReference type="OrthoDB" id="9793753at2"/>
<dbReference type="InterPro" id="IPR016154">
    <property type="entry name" value="Heat_shock_Hsp33_C"/>
</dbReference>
<dbReference type="Gene3D" id="3.55.30.10">
    <property type="entry name" value="Hsp33 domain"/>
    <property type="match status" value="1"/>
</dbReference>
<keyword evidence="1" id="KW-0963">Cytoplasm</keyword>
<dbReference type="RefSeq" id="WP_138017406.1">
    <property type="nucleotide sequence ID" value="NZ_SULI01000031.1"/>
</dbReference>
<sequence length="329" mass="35654">MTLGTKIAWDDTVLPFQLDKSDIRGRVARLDGVLDGVLKQHGYPPAVEALVAEMALLTALIGQTIKLRWKLSLQVQSKGAVRMIATDYYGPTEDGEPAKIRAYASYDEARLTDGSPFDQVGDGYFAILIDQGSGMAPYQGITPIAGGSLKACAEAYFAQSEQLATRFALRFGKSSAPGVPEHWRAGGVMLQHMPKASPHVSGDSGSGDLGLLQAEDILNEDDGENWNRANILLDSVEDLELIGPSVPPTDLLVRLFHEESPRVFDAQPVRFGCTCSEDRVRQSLSIYSAKDIRTMTTDSGRVTADCQFCGAHYDIDPLSVGFEAQEPEG</sequence>
<name>A0A4U7MTC6_9RHOB</name>
<evidence type="ECO:0000313" key="6">
    <source>
        <dbReference type="EMBL" id="TKZ15996.1"/>
    </source>
</evidence>
<comment type="caution">
    <text evidence="6">The sequence shown here is derived from an EMBL/GenBank/DDBJ whole genome shotgun (WGS) entry which is preliminary data.</text>
</comment>
<dbReference type="GO" id="GO:0051082">
    <property type="term" value="F:unfolded protein binding"/>
    <property type="evidence" value="ECO:0007669"/>
    <property type="project" value="InterPro"/>
</dbReference>
<dbReference type="CDD" id="cd00498">
    <property type="entry name" value="Hsp33"/>
    <property type="match status" value="1"/>
</dbReference>
<dbReference type="Proteomes" id="UP000306575">
    <property type="component" value="Unassembled WGS sequence"/>
</dbReference>
<dbReference type="InterPro" id="IPR016153">
    <property type="entry name" value="Heat_shock_Hsp33_N"/>
</dbReference>
<accession>A0A4U7MTC6</accession>
<keyword evidence="2" id="KW-0862">Zinc</keyword>
<reference evidence="6 7" key="1">
    <citation type="submission" date="2019-04" db="EMBL/GenBank/DDBJ databases">
        <title>Genome sequence of Pelagicola litoralis CL-ES2.</title>
        <authorList>
            <person name="Cao J."/>
        </authorList>
    </citation>
    <scope>NUCLEOTIDE SEQUENCE [LARGE SCALE GENOMIC DNA]</scope>
    <source>
        <strain evidence="6 7">CL-ES2</strain>
    </source>
</reference>
<dbReference type="AlphaFoldDB" id="A0A4U7MTC6"/>
<dbReference type="GO" id="GO:0044183">
    <property type="term" value="F:protein folding chaperone"/>
    <property type="evidence" value="ECO:0007669"/>
    <property type="project" value="TreeGrafter"/>
</dbReference>
<gene>
    <name evidence="6" type="ORF">FAP39_16085</name>
</gene>
<dbReference type="GO" id="GO:0042026">
    <property type="term" value="P:protein refolding"/>
    <property type="evidence" value="ECO:0007669"/>
    <property type="project" value="TreeGrafter"/>
</dbReference>
<proteinExistence type="predicted"/>
<dbReference type="SUPFAM" id="SSF118352">
    <property type="entry name" value="HSP33 redox switch-like"/>
    <property type="match status" value="1"/>
</dbReference>
<keyword evidence="3" id="KW-1015">Disulfide bond</keyword>
<dbReference type="PANTHER" id="PTHR30111:SF1">
    <property type="entry name" value="33 KDA CHAPERONIN"/>
    <property type="match status" value="1"/>
</dbReference>
<dbReference type="PIRSF" id="PIRSF005261">
    <property type="entry name" value="Heat_shock_Hsp33"/>
    <property type="match status" value="1"/>
</dbReference>
<dbReference type="Pfam" id="PF01430">
    <property type="entry name" value="HSP33"/>
    <property type="match status" value="1"/>
</dbReference>
<dbReference type="InterPro" id="IPR023212">
    <property type="entry name" value="Hsp33_helix_hairpin_bin_dom_sf"/>
</dbReference>
<keyword evidence="5" id="KW-0676">Redox-active center</keyword>
<evidence type="ECO:0000256" key="4">
    <source>
        <dbReference type="ARBA" id="ARBA00023186"/>
    </source>
</evidence>
<dbReference type="SUPFAM" id="SSF64397">
    <property type="entry name" value="Hsp33 domain"/>
    <property type="match status" value="1"/>
</dbReference>
<dbReference type="Gene3D" id="3.90.1280.10">
    <property type="entry name" value="HSP33 redox switch-like"/>
    <property type="match status" value="1"/>
</dbReference>
<dbReference type="GO" id="GO:0005737">
    <property type="term" value="C:cytoplasm"/>
    <property type="evidence" value="ECO:0007669"/>
    <property type="project" value="InterPro"/>
</dbReference>
<dbReference type="InterPro" id="IPR000397">
    <property type="entry name" value="Heat_shock_Hsp33"/>
</dbReference>
<keyword evidence="7" id="KW-1185">Reference proteome</keyword>
<organism evidence="6 7">
    <name type="scientific">Shimia litoralis</name>
    <dbReference type="NCBI Taxonomy" id="420403"/>
    <lineage>
        <taxon>Bacteria</taxon>
        <taxon>Pseudomonadati</taxon>
        <taxon>Pseudomonadota</taxon>
        <taxon>Alphaproteobacteria</taxon>
        <taxon>Rhodobacterales</taxon>
        <taxon>Roseobacteraceae</taxon>
    </lineage>
</organism>
<evidence type="ECO:0000256" key="2">
    <source>
        <dbReference type="ARBA" id="ARBA00022833"/>
    </source>
</evidence>
<dbReference type="EMBL" id="SULI01000031">
    <property type="protein sequence ID" value="TKZ15996.1"/>
    <property type="molecule type" value="Genomic_DNA"/>
</dbReference>
<evidence type="ECO:0000256" key="1">
    <source>
        <dbReference type="ARBA" id="ARBA00022490"/>
    </source>
</evidence>